<evidence type="ECO:0000313" key="1">
    <source>
        <dbReference type="EMBL" id="PRW56272.1"/>
    </source>
</evidence>
<reference evidence="1 2" key="1">
    <citation type="journal article" date="2018" name="Plant J.">
        <title>Genome sequences of Chlorella sorokiniana UTEX 1602 and Micractinium conductrix SAG 241.80: implications to maltose excretion by a green alga.</title>
        <authorList>
            <person name="Arriola M.B."/>
            <person name="Velmurugan N."/>
            <person name="Zhang Y."/>
            <person name="Plunkett M.H."/>
            <person name="Hondzo H."/>
            <person name="Barney B.M."/>
        </authorList>
    </citation>
    <scope>NUCLEOTIDE SEQUENCE [LARGE SCALE GENOMIC DNA]</scope>
    <source>
        <strain evidence="2">UTEX 1602</strain>
    </source>
</reference>
<dbReference type="Proteomes" id="UP000239899">
    <property type="component" value="Unassembled WGS sequence"/>
</dbReference>
<comment type="caution">
    <text evidence="1">The sequence shown here is derived from an EMBL/GenBank/DDBJ whole genome shotgun (WGS) entry which is preliminary data.</text>
</comment>
<dbReference type="OrthoDB" id="10022521at2759"/>
<organism evidence="1 2">
    <name type="scientific">Chlorella sorokiniana</name>
    <name type="common">Freshwater green alga</name>
    <dbReference type="NCBI Taxonomy" id="3076"/>
    <lineage>
        <taxon>Eukaryota</taxon>
        <taxon>Viridiplantae</taxon>
        <taxon>Chlorophyta</taxon>
        <taxon>core chlorophytes</taxon>
        <taxon>Trebouxiophyceae</taxon>
        <taxon>Chlorellales</taxon>
        <taxon>Chlorellaceae</taxon>
        <taxon>Chlorella clade</taxon>
        <taxon>Chlorella</taxon>
    </lineage>
</organism>
<sequence>MRAAHGHRRGRGPLLLAAAVGAALLFVALRRPSGSAELPQLPQSFLDGVALATSPWPKLQNISDLEVLWELPPSPQGVLFVAHGCSHSGSDFWPKSGRCMHCLALPEEMRVRQAALARGYAVVAVSSYNRETMCWHNTGADKSEDLKRVPGILKQVIAEAGLGQLPLYAFGASSGGGFVLRLAQAMPEVQGVVCQINPVNPAAFEVPAKRRYPPTIFVHMAQRDPEKAATVTQAMAILKKAKTPAAEIRIAPQPVTPAFLQRAVQINETVAEAVVAALREGGFLDEEGQLRKDPRSTLPQWQPLLRPVVGGLNLEPDVSPLAELLNVAYARHEIVSDTTDVTLEWLEAGGAKADLPGVLQARASAPQPPPDEPWPKWRNMSDLETLWELPPSPTGVLFLAHGCNHAAADFWPPSERCPHCTGLPQERLVRQAALARGYAVIAISSLNRETQCWHNTGADKSEDVQRVPGILKQVTAEAGLGQLPLYAFGASSGGGFVLRLAQAMPEVQGIVAQIVPARPALMRRKGGQPFPPTLFVHMAEREPEWAAQIEETLRYCRAKGIPAAEIQISPQPVTPDLLLTSVRLNRSTAEAAVTALAAGGFLDAGGYLREDPREAQAAWQAALLPVLDSQDVAGAARDVAQLLNVAYAQHELTGSSTGAALAWLEAGGAANIDELLLQSPQEHDVGQSL</sequence>
<proteinExistence type="predicted"/>
<dbReference type="InterPro" id="IPR029058">
    <property type="entry name" value="AB_hydrolase_fold"/>
</dbReference>
<name>A0A2P6TQJ0_CHLSO</name>
<accession>A0A2P6TQJ0</accession>
<dbReference type="AlphaFoldDB" id="A0A2P6TQJ0"/>
<dbReference type="SUPFAM" id="SSF53474">
    <property type="entry name" value="alpha/beta-Hydrolases"/>
    <property type="match status" value="2"/>
</dbReference>
<dbReference type="EMBL" id="LHPG02000009">
    <property type="protein sequence ID" value="PRW56272.1"/>
    <property type="molecule type" value="Genomic_DNA"/>
</dbReference>
<dbReference type="Gene3D" id="3.40.50.1820">
    <property type="entry name" value="alpha/beta hydrolase"/>
    <property type="match status" value="2"/>
</dbReference>
<protein>
    <submittedName>
        <fullName evidence="1">Uncharacterized protein</fullName>
    </submittedName>
</protein>
<gene>
    <name evidence="1" type="ORF">C2E21_4875</name>
</gene>
<dbReference type="PANTHER" id="PTHR35128">
    <property type="entry name" value="SECRETION-REGULATING GUANINE NUCLEOTIDE EXCHANGE FACTOR"/>
    <property type="match status" value="1"/>
</dbReference>
<evidence type="ECO:0000313" key="2">
    <source>
        <dbReference type="Proteomes" id="UP000239899"/>
    </source>
</evidence>
<dbReference type="PANTHER" id="PTHR35128:SF1">
    <property type="entry name" value="SECRETION-REGULATING GUANINE NUCLEOTIDE EXCHANGE FACTOR"/>
    <property type="match status" value="1"/>
</dbReference>
<keyword evidence="2" id="KW-1185">Reference proteome</keyword>